<gene>
    <name evidence="7" type="ORF">DLJ61_12950</name>
</gene>
<dbReference type="Proteomes" id="UP000247118">
    <property type="component" value="Chromosome"/>
</dbReference>
<dbReference type="GO" id="GO:0046210">
    <property type="term" value="P:nitric oxide catabolic process"/>
    <property type="evidence" value="ECO:0007669"/>
    <property type="project" value="TreeGrafter"/>
</dbReference>
<keyword evidence="1 5" id="KW-0349">Heme</keyword>
<dbReference type="PANTHER" id="PTHR43396">
    <property type="entry name" value="FLAVOHEMOPROTEIN"/>
    <property type="match status" value="1"/>
</dbReference>
<evidence type="ECO:0000256" key="4">
    <source>
        <dbReference type="ARBA" id="ARBA00023004"/>
    </source>
</evidence>
<dbReference type="RefSeq" id="WP_004019406.1">
    <property type="nucleotide sequence ID" value="NZ_CABEIC010000002.1"/>
</dbReference>
<dbReference type="GO" id="GO:0005344">
    <property type="term" value="F:oxygen carrier activity"/>
    <property type="evidence" value="ECO:0007669"/>
    <property type="project" value="UniProtKB-KW"/>
</dbReference>
<dbReference type="KEGG" id="gta:BCM27_12850"/>
<dbReference type="GO" id="GO:0020037">
    <property type="term" value="F:heme binding"/>
    <property type="evidence" value="ECO:0007669"/>
    <property type="project" value="InterPro"/>
</dbReference>
<sequence>MDKQLLVDSLALVDLPDSGLTVRFYEVLFERYPTVRAMFDGDTRVQARRLRSAIVSVVEHVDDAEWLRTTLHALGRQHARFGVTRPMYCAFAECMIAAMSEIGGDAWTPAMTQAWDRALGAIATIMLDGYPDQSATAPRARRRSAGAA</sequence>
<comment type="similarity">
    <text evidence="5">Belongs to the globin family.</text>
</comment>
<evidence type="ECO:0000256" key="2">
    <source>
        <dbReference type="ARBA" id="ARBA00022621"/>
    </source>
</evidence>
<evidence type="ECO:0000256" key="5">
    <source>
        <dbReference type="RuleBase" id="RU000356"/>
    </source>
</evidence>
<evidence type="ECO:0000256" key="1">
    <source>
        <dbReference type="ARBA" id="ARBA00022617"/>
    </source>
</evidence>
<evidence type="ECO:0000259" key="6">
    <source>
        <dbReference type="PROSITE" id="PS01033"/>
    </source>
</evidence>
<dbReference type="PANTHER" id="PTHR43396:SF3">
    <property type="entry name" value="FLAVOHEMOPROTEIN"/>
    <property type="match status" value="1"/>
</dbReference>
<feature type="domain" description="Globin" evidence="6">
    <location>
        <begin position="1"/>
        <end position="131"/>
    </location>
</feature>
<dbReference type="InterPro" id="IPR012292">
    <property type="entry name" value="Globin/Proto"/>
</dbReference>
<dbReference type="PROSITE" id="PS01033">
    <property type="entry name" value="GLOBIN"/>
    <property type="match status" value="1"/>
</dbReference>
<organism evidence="7 8">
    <name type="scientific">Gordonia terrae</name>
    <dbReference type="NCBI Taxonomy" id="2055"/>
    <lineage>
        <taxon>Bacteria</taxon>
        <taxon>Bacillati</taxon>
        <taxon>Actinomycetota</taxon>
        <taxon>Actinomycetes</taxon>
        <taxon>Mycobacteriales</taxon>
        <taxon>Gordoniaceae</taxon>
        <taxon>Gordonia</taxon>
    </lineage>
</organism>
<keyword evidence="4" id="KW-0408">Iron</keyword>
<evidence type="ECO:0000313" key="8">
    <source>
        <dbReference type="Proteomes" id="UP000247118"/>
    </source>
</evidence>
<dbReference type="GO" id="GO:0071949">
    <property type="term" value="F:FAD binding"/>
    <property type="evidence" value="ECO:0007669"/>
    <property type="project" value="TreeGrafter"/>
</dbReference>
<dbReference type="InterPro" id="IPR000971">
    <property type="entry name" value="Globin"/>
</dbReference>
<keyword evidence="2 5" id="KW-0561">Oxygen transport</keyword>
<evidence type="ECO:0000313" key="7">
    <source>
        <dbReference type="EMBL" id="AWO84298.1"/>
    </source>
</evidence>
<proteinExistence type="inferred from homology"/>
<protein>
    <submittedName>
        <fullName evidence="7">Flavoprotein</fullName>
    </submittedName>
</protein>
<dbReference type="InterPro" id="IPR009050">
    <property type="entry name" value="Globin-like_sf"/>
</dbReference>
<dbReference type="GO" id="GO:0046872">
    <property type="term" value="F:metal ion binding"/>
    <property type="evidence" value="ECO:0007669"/>
    <property type="project" value="UniProtKB-KW"/>
</dbReference>
<keyword evidence="3" id="KW-0479">Metal-binding</keyword>
<dbReference type="EMBL" id="CP029604">
    <property type="protein sequence ID" value="AWO84298.1"/>
    <property type="molecule type" value="Genomic_DNA"/>
</dbReference>
<dbReference type="SUPFAM" id="SSF46458">
    <property type="entry name" value="Globin-like"/>
    <property type="match status" value="1"/>
</dbReference>
<dbReference type="Pfam" id="PF00042">
    <property type="entry name" value="Globin"/>
    <property type="match status" value="1"/>
</dbReference>
<reference evidence="7 8" key="1">
    <citation type="submission" date="2018-05" db="EMBL/GenBank/DDBJ databases">
        <title>Complete genome sequence of Gordonia terrae NRRL B-16283.</title>
        <authorList>
            <person name="Garlena R.A."/>
            <person name="Russell D.A."/>
            <person name="Hatfull G.F."/>
        </authorList>
    </citation>
    <scope>NUCLEOTIDE SEQUENCE [LARGE SCALE GENOMIC DNA]</scope>
    <source>
        <strain evidence="7 8">NRRL B-16283</strain>
    </source>
</reference>
<dbReference type="Gene3D" id="1.10.490.10">
    <property type="entry name" value="Globins"/>
    <property type="match status" value="1"/>
</dbReference>
<evidence type="ECO:0000256" key="3">
    <source>
        <dbReference type="ARBA" id="ARBA00022723"/>
    </source>
</evidence>
<name>A0AAD0K9M9_9ACTN</name>
<dbReference type="GO" id="GO:0019825">
    <property type="term" value="F:oxygen binding"/>
    <property type="evidence" value="ECO:0007669"/>
    <property type="project" value="InterPro"/>
</dbReference>
<dbReference type="GeneID" id="32688686"/>
<keyword evidence="5" id="KW-0813">Transport</keyword>
<accession>A0AAD0K9M9</accession>
<dbReference type="GO" id="GO:0071500">
    <property type="term" value="P:cellular response to nitrosative stress"/>
    <property type="evidence" value="ECO:0007669"/>
    <property type="project" value="TreeGrafter"/>
</dbReference>
<dbReference type="GO" id="GO:0008941">
    <property type="term" value="F:nitric oxide dioxygenase NAD(P)H activity"/>
    <property type="evidence" value="ECO:0007669"/>
    <property type="project" value="TreeGrafter"/>
</dbReference>
<dbReference type="AlphaFoldDB" id="A0AAD0K9M9"/>